<name>A0AAW0BT37_9AGAR</name>
<keyword evidence="3" id="KW-1185">Reference proteome</keyword>
<evidence type="ECO:0000313" key="3">
    <source>
        <dbReference type="Proteomes" id="UP001362999"/>
    </source>
</evidence>
<sequence length="123" mass="13179">MALGEAMQSNVGEGVAGATNDVKKSTTPAVDVSIHPKEREKERFKQSASGGRLRNSLHPRITAPRQNKDRVGGDTVQRVGDDTKRESINVGATREHAGTARRRDDRRGGGGGTFGASERQNEA</sequence>
<proteinExistence type="predicted"/>
<reference evidence="2 3" key="1">
    <citation type="journal article" date="2024" name="J Genomics">
        <title>Draft genome sequencing and assembly of Favolaschia claudopus CIRM-BRFM 2984 isolated from oak limbs.</title>
        <authorList>
            <person name="Navarro D."/>
            <person name="Drula E."/>
            <person name="Chaduli D."/>
            <person name="Cazenave R."/>
            <person name="Ahrendt S."/>
            <person name="Wang J."/>
            <person name="Lipzen A."/>
            <person name="Daum C."/>
            <person name="Barry K."/>
            <person name="Grigoriev I.V."/>
            <person name="Favel A."/>
            <person name="Rosso M.N."/>
            <person name="Martin F."/>
        </authorList>
    </citation>
    <scope>NUCLEOTIDE SEQUENCE [LARGE SCALE GENOMIC DNA]</scope>
    <source>
        <strain evidence="2 3">CIRM-BRFM 2984</strain>
    </source>
</reference>
<evidence type="ECO:0000256" key="1">
    <source>
        <dbReference type="SAM" id="MobiDB-lite"/>
    </source>
</evidence>
<protein>
    <submittedName>
        <fullName evidence="2">Uncharacterized protein</fullName>
    </submittedName>
</protein>
<organism evidence="2 3">
    <name type="scientific">Favolaschia claudopus</name>
    <dbReference type="NCBI Taxonomy" id="2862362"/>
    <lineage>
        <taxon>Eukaryota</taxon>
        <taxon>Fungi</taxon>
        <taxon>Dikarya</taxon>
        <taxon>Basidiomycota</taxon>
        <taxon>Agaricomycotina</taxon>
        <taxon>Agaricomycetes</taxon>
        <taxon>Agaricomycetidae</taxon>
        <taxon>Agaricales</taxon>
        <taxon>Marasmiineae</taxon>
        <taxon>Mycenaceae</taxon>
        <taxon>Favolaschia</taxon>
    </lineage>
</organism>
<accession>A0AAW0BT37</accession>
<evidence type="ECO:0000313" key="2">
    <source>
        <dbReference type="EMBL" id="KAK7029967.1"/>
    </source>
</evidence>
<feature type="compositionally biased region" description="Basic and acidic residues" evidence="1">
    <location>
        <begin position="34"/>
        <end position="45"/>
    </location>
</feature>
<comment type="caution">
    <text evidence="2">The sequence shown here is derived from an EMBL/GenBank/DDBJ whole genome shotgun (WGS) entry which is preliminary data.</text>
</comment>
<feature type="region of interest" description="Disordered" evidence="1">
    <location>
        <begin position="1"/>
        <end position="123"/>
    </location>
</feature>
<gene>
    <name evidence="2" type="ORF">R3P38DRAFT_2775413</name>
</gene>
<dbReference type="EMBL" id="JAWWNJ010000026">
    <property type="protein sequence ID" value="KAK7029967.1"/>
    <property type="molecule type" value="Genomic_DNA"/>
</dbReference>
<dbReference type="Proteomes" id="UP001362999">
    <property type="component" value="Unassembled WGS sequence"/>
</dbReference>
<dbReference type="AlphaFoldDB" id="A0AAW0BT37"/>
<feature type="compositionally biased region" description="Basic and acidic residues" evidence="1">
    <location>
        <begin position="79"/>
        <end position="108"/>
    </location>
</feature>